<evidence type="ECO:0000313" key="4">
    <source>
        <dbReference type="EMBL" id="TCJ20202.1"/>
    </source>
</evidence>
<evidence type="ECO:0000256" key="1">
    <source>
        <dbReference type="ARBA" id="ARBA00022723"/>
    </source>
</evidence>
<organism evidence="4 5">
    <name type="scientific">Rubrobacter taiwanensis</name>
    <dbReference type="NCBI Taxonomy" id="185139"/>
    <lineage>
        <taxon>Bacteria</taxon>
        <taxon>Bacillati</taxon>
        <taxon>Actinomycetota</taxon>
        <taxon>Rubrobacteria</taxon>
        <taxon>Rubrobacterales</taxon>
        <taxon>Rubrobacteraceae</taxon>
        <taxon>Rubrobacter</taxon>
    </lineage>
</organism>
<dbReference type="RefSeq" id="WP_132687853.1">
    <property type="nucleotide sequence ID" value="NZ_SKBU01000005.1"/>
</dbReference>
<dbReference type="Proteomes" id="UP000295244">
    <property type="component" value="Unassembled WGS sequence"/>
</dbReference>
<dbReference type="GO" id="GO:0016853">
    <property type="term" value="F:isomerase activity"/>
    <property type="evidence" value="ECO:0007669"/>
    <property type="project" value="UniProtKB-ARBA"/>
</dbReference>
<dbReference type="GO" id="GO:0019752">
    <property type="term" value="P:carboxylic acid metabolic process"/>
    <property type="evidence" value="ECO:0007669"/>
    <property type="project" value="UniProtKB-ARBA"/>
</dbReference>
<feature type="domain" description="Fumarylacetoacetase-like C-terminal" evidence="2">
    <location>
        <begin position="55"/>
        <end position="248"/>
    </location>
</feature>
<name>A0A4V2NX81_9ACTN</name>
<dbReference type="Pfam" id="PF10370">
    <property type="entry name" value="Rv2993c-like_N"/>
    <property type="match status" value="1"/>
</dbReference>
<feature type="domain" description="Rv2993c-like N-terminal" evidence="3">
    <location>
        <begin position="3"/>
        <end position="50"/>
    </location>
</feature>
<dbReference type="InterPro" id="IPR018833">
    <property type="entry name" value="Rv2993c-like_N"/>
</dbReference>
<dbReference type="PANTHER" id="PTHR11820:SF7">
    <property type="entry name" value="ACYLPYRUVASE FAHD1, MITOCHONDRIAL"/>
    <property type="match status" value="1"/>
</dbReference>
<dbReference type="OrthoDB" id="9805307at2"/>
<dbReference type="SUPFAM" id="SSF56529">
    <property type="entry name" value="FAH"/>
    <property type="match status" value="1"/>
</dbReference>
<proteinExistence type="predicted"/>
<evidence type="ECO:0000313" key="5">
    <source>
        <dbReference type="Proteomes" id="UP000295244"/>
    </source>
</evidence>
<keyword evidence="5" id="KW-1185">Reference proteome</keyword>
<evidence type="ECO:0000259" key="3">
    <source>
        <dbReference type="Pfam" id="PF10370"/>
    </source>
</evidence>
<reference evidence="4 5" key="1">
    <citation type="submission" date="2019-03" db="EMBL/GenBank/DDBJ databases">
        <title>Whole genome sequence of a novel Rubrobacter taiwanensis strain, isolated from Yellowstone National Park.</title>
        <authorList>
            <person name="Freed S."/>
            <person name="Ramaley R.F."/>
            <person name="Kyndt J.A."/>
        </authorList>
    </citation>
    <scope>NUCLEOTIDE SEQUENCE [LARGE SCALE GENOMIC DNA]</scope>
    <source>
        <strain evidence="4 5">Yellowstone</strain>
    </source>
</reference>
<dbReference type="EMBL" id="SKBU01000005">
    <property type="protein sequence ID" value="TCJ20202.1"/>
    <property type="molecule type" value="Genomic_DNA"/>
</dbReference>
<dbReference type="Pfam" id="PF01557">
    <property type="entry name" value="FAA_hydrolase"/>
    <property type="match status" value="1"/>
</dbReference>
<evidence type="ECO:0000259" key="2">
    <source>
        <dbReference type="Pfam" id="PF01557"/>
    </source>
</evidence>
<dbReference type="InterPro" id="IPR036663">
    <property type="entry name" value="Fumarylacetoacetase_C_sf"/>
</dbReference>
<keyword evidence="1" id="KW-0479">Metal-binding</keyword>
<dbReference type="InterPro" id="IPR011234">
    <property type="entry name" value="Fumarylacetoacetase-like_C"/>
</dbReference>
<sequence>MGLVRYRRVGESAAEWGWMEGDVLHEVEGDPLAGFETVSRARGDYTLLAPTLPTKIVAVGRNYAAHAQELGNPLPERPLLFLKPPSAVIADGEEIFFPPVGEEFHYEAELAVVIGRVASRVSEEEAAGHILGYTCANDLTIRDLQRDDGQWARAKGFDGSCPLGREISPELPGDARVRGYLNGELVQDGEVSDMVFGVERLVSYISQAITLLPGDVVLTGTPAGVGELRPGDEFRVEVTGVSELANPVAGRR</sequence>
<comment type="caution">
    <text evidence="4">The sequence shown here is derived from an EMBL/GenBank/DDBJ whole genome shotgun (WGS) entry which is preliminary data.</text>
</comment>
<dbReference type="GO" id="GO:0046872">
    <property type="term" value="F:metal ion binding"/>
    <property type="evidence" value="ECO:0007669"/>
    <property type="project" value="UniProtKB-KW"/>
</dbReference>
<gene>
    <name evidence="4" type="ORF">E0L93_02100</name>
</gene>
<dbReference type="GO" id="GO:0018773">
    <property type="term" value="F:acetylpyruvate hydrolase activity"/>
    <property type="evidence" value="ECO:0007669"/>
    <property type="project" value="TreeGrafter"/>
</dbReference>
<dbReference type="FunFam" id="3.90.850.10:FF:000002">
    <property type="entry name" value="2-hydroxyhepta-2,4-diene-1,7-dioate isomerase"/>
    <property type="match status" value="1"/>
</dbReference>
<dbReference type="Gene3D" id="3.90.850.10">
    <property type="entry name" value="Fumarylacetoacetase-like, C-terminal domain"/>
    <property type="match status" value="1"/>
</dbReference>
<dbReference type="PANTHER" id="PTHR11820">
    <property type="entry name" value="ACYLPYRUVASE"/>
    <property type="match status" value="1"/>
</dbReference>
<protein>
    <submittedName>
        <fullName evidence="4">FAA hydrolase family protein</fullName>
    </submittedName>
</protein>
<dbReference type="AlphaFoldDB" id="A0A4V2NX81"/>
<keyword evidence="4" id="KW-0378">Hydrolase</keyword>
<accession>A0A4V2NX81</accession>